<organism evidence="2 3">
    <name type="scientific">Gemmata obscuriglobus</name>
    <dbReference type="NCBI Taxonomy" id="114"/>
    <lineage>
        <taxon>Bacteria</taxon>
        <taxon>Pseudomonadati</taxon>
        <taxon>Planctomycetota</taxon>
        <taxon>Planctomycetia</taxon>
        <taxon>Gemmatales</taxon>
        <taxon>Gemmataceae</taxon>
        <taxon>Gemmata</taxon>
    </lineage>
</organism>
<sequence>MSLSRRKFLTATAATALVSSGGINLPFASGAEKKKKLVLIAGTPSHGPGDHEFNAGVRLLNKCLQGVEGLETVVFLNGYPKDDSALDSADAILCYADGGGNHPLVREKRLERIGKLMAKGVGLMCAHYGVEVPKDLGGPEFKEWIGGYYESLYSCNPMWAPEFKEFPKHPIANGVKPFTIKDEWYFNMRFRDDMKGVTPILFAAPSDAVRNGPYVSPRGPYKHIQEAKGRAEAMMWALERKDGGRGVGFTGGHFHRNWKDDNFRKVVLNALLWICKLDVPADGVKSEVTDAEIGANWDEKGRKK</sequence>
<dbReference type="AlphaFoldDB" id="A0A2Z3H6X7"/>
<proteinExistence type="predicted"/>
<protein>
    <recommendedName>
        <fullName evidence="1">ThuA-like domain-containing protein</fullName>
    </recommendedName>
</protein>
<keyword evidence="3" id="KW-1185">Reference proteome</keyword>
<name>A0A2Z3H6X7_9BACT</name>
<dbReference type="InterPro" id="IPR019546">
    <property type="entry name" value="TAT_signal_bac_arc"/>
</dbReference>
<dbReference type="NCBIfam" id="TIGR01409">
    <property type="entry name" value="TAT_signal_seq"/>
    <property type="match status" value="1"/>
</dbReference>
<evidence type="ECO:0000313" key="3">
    <source>
        <dbReference type="Proteomes" id="UP000245802"/>
    </source>
</evidence>
<reference evidence="2 3" key="1">
    <citation type="submission" date="2018-01" db="EMBL/GenBank/DDBJ databases">
        <title>G. obscuriglobus.</title>
        <authorList>
            <person name="Franke J."/>
            <person name="Blomberg W."/>
            <person name="Selmecki A."/>
        </authorList>
    </citation>
    <scope>NUCLEOTIDE SEQUENCE [LARGE SCALE GENOMIC DNA]</scope>
    <source>
        <strain evidence="2 3">DSM 5831</strain>
    </source>
</reference>
<dbReference type="InterPro" id="IPR006311">
    <property type="entry name" value="TAT_signal"/>
</dbReference>
<gene>
    <name evidence="2" type="ORF">C1280_34020</name>
</gene>
<dbReference type="Proteomes" id="UP000245802">
    <property type="component" value="Chromosome"/>
</dbReference>
<feature type="domain" description="ThuA-like" evidence="1">
    <location>
        <begin position="53"/>
        <end position="273"/>
    </location>
</feature>
<dbReference type="PROSITE" id="PS51318">
    <property type="entry name" value="TAT"/>
    <property type="match status" value="1"/>
</dbReference>
<dbReference type="RefSeq" id="WP_010035952.1">
    <property type="nucleotide sequence ID" value="NZ_CP025958.1"/>
</dbReference>
<dbReference type="InterPro" id="IPR029062">
    <property type="entry name" value="Class_I_gatase-like"/>
</dbReference>
<dbReference type="InterPro" id="IPR029010">
    <property type="entry name" value="ThuA-like"/>
</dbReference>
<accession>A0A2Z3H6X7</accession>
<dbReference type="OrthoDB" id="251914at2"/>
<dbReference type="EMBL" id="CP025958">
    <property type="protein sequence ID" value="AWM41528.1"/>
    <property type="molecule type" value="Genomic_DNA"/>
</dbReference>
<evidence type="ECO:0000313" key="2">
    <source>
        <dbReference type="EMBL" id="AWM41528.1"/>
    </source>
</evidence>
<dbReference type="SUPFAM" id="SSF52317">
    <property type="entry name" value="Class I glutamine amidotransferase-like"/>
    <property type="match status" value="1"/>
</dbReference>
<dbReference type="Gene3D" id="3.40.50.880">
    <property type="match status" value="1"/>
</dbReference>
<dbReference type="KEGG" id="gog:C1280_34020"/>
<evidence type="ECO:0000259" key="1">
    <source>
        <dbReference type="Pfam" id="PF06283"/>
    </source>
</evidence>
<dbReference type="Pfam" id="PF06283">
    <property type="entry name" value="ThuA"/>
    <property type="match status" value="1"/>
</dbReference>